<keyword evidence="1" id="KW-0812">Transmembrane</keyword>
<accession>A0ABM5Z4K6</accession>
<evidence type="ECO:0000313" key="2">
    <source>
        <dbReference type="EMBL" id="AMP14106.1"/>
    </source>
</evidence>
<evidence type="ECO:0000256" key="1">
    <source>
        <dbReference type="SAM" id="Phobius"/>
    </source>
</evidence>
<organism evidence="2 3">
    <name type="scientific">Collimonas pratensis</name>
    <dbReference type="NCBI Taxonomy" id="279113"/>
    <lineage>
        <taxon>Bacteria</taxon>
        <taxon>Pseudomonadati</taxon>
        <taxon>Pseudomonadota</taxon>
        <taxon>Betaproteobacteria</taxon>
        <taxon>Burkholderiales</taxon>
        <taxon>Oxalobacteraceae</taxon>
        <taxon>Collimonas</taxon>
    </lineage>
</organism>
<gene>
    <name evidence="2" type="ORF">CPter291_1840</name>
</gene>
<keyword evidence="1" id="KW-0472">Membrane</keyword>
<proteinExistence type="predicted"/>
<evidence type="ECO:0000313" key="3">
    <source>
        <dbReference type="Proteomes" id="UP000074914"/>
    </source>
</evidence>
<reference evidence="2 3" key="1">
    <citation type="submission" date="2015-11" db="EMBL/GenBank/DDBJ databases">
        <title>Exploring the genomic traits of fungus-feeding bacterial genus Collimonas.</title>
        <authorList>
            <person name="Song C."/>
            <person name="Schmidt R."/>
            <person name="de Jager V."/>
            <person name="Krzyzanowska D."/>
            <person name="Jongedijk E."/>
            <person name="Cankar K."/>
            <person name="Beekwilder J."/>
            <person name="van Veen A."/>
            <person name="de Boer W."/>
            <person name="van Veen J.A."/>
            <person name="Garbeva P."/>
        </authorList>
    </citation>
    <scope>NUCLEOTIDE SEQUENCE [LARGE SCALE GENOMIC DNA]</scope>
    <source>
        <strain evidence="2 3">Ter291</strain>
    </source>
</reference>
<dbReference type="Proteomes" id="UP000074914">
    <property type="component" value="Chromosome"/>
</dbReference>
<keyword evidence="1" id="KW-1133">Transmembrane helix</keyword>
<dbReference type="EMBL" id="CP013236">
    <property type="protein sequence ID" value="AMP14106.1"/>
    <property type="molecule type" value="Genomic_DNA"/>
</dbReference>
<protein>
    <submittedName>
        <fullName evidence="2">Membrane protein</fullName>
    </submittedName>
</protein>
<feature type="transmembrane region" description="Helical" evidence="1">
    <location>
        <begin position="12"/>
        <end position="33"/>
    </location>
</feature>
<keyword evidence="3" id="KW-1185">Reference proteome</keyword>
<name>A0ABM5Z4K6_9BURK</name>
<sequence length="38" mass="4103">MKNVLADIGGALFAMIAALYVMLIVHGVFHIVIEVVFS</sequence>